<comment type="caution">
    <text evidence="1">The sequence shown here is derived from an EMBL/GenBank/DDBJ whole genome shotgun (WGS) entry which is preliminary data.</text>
</comment>
<evidence type="ECO:0000313" key="1">
    <source>
        <dbReference type="EMBL" id="GME72453.1"/>
    </source>
</evidence>
<dbReference type="EMBL" id="BSXS01000424">
    <property type="protein sequence ID" value="GME72453.1"/>
    <property type="molecule type" value="Genomic_DNA"/>
</dbReference>
<gene>
    <name evidence="1" type="ORF">Amon02_000099900</name>
</gene>
<accession>A0ACB5STW4</accession>
<proteinExistence type="predicted"/>
<organism evidence="1 2">
    <name type="scientific">Ambrosiozyma monospora</name>
    <name type="common">Yeast</name>
    <name type="synonym">Endomycopsis monosporus</name>
    <dbReference type="NCBI Taxonomy" id="43982"/>
    <lineage>
        <taxon>Eukaryota</taxon>
        <taxon>Fungi</taxon>
        <taxon>Dikarya</taxon>
        <taxon>Ascomycota</taxon>
        <taxon>Saccharomycotina</taxon>
        <taxon>Pichiomycetes</taxon>
        <taxon>Pichiales</taxon>
        <taxon>Pichiaceae</taxon>
        <taxon>Ambrosiozyma</taxon>
    </lineage>
</organism>
<evidence type="ECO:0000313" key="2">
    <source>
        <dbReference type="Proteomes" id="UP001165064"/>
    </source>
</evidence>
<keyword evidence="2" id="KW-1185">Reference proteome</keyword>
<sequence length="215" mass="23692">MEFNKVVVLQSQDKGLVEVADLGPLPAGAELFSIWSNLETSLELLNLQGSQSDVRAHVQQCDNANEVSIIGDQLIKLISQRSGHSQPSPEEVVPAPKSQDQSSSTLPSFAQTLLFESPLMTRSVSSIHQLIKNNEKNSTKTVQTVDATGNIEFLLLNIYVYEGDNSIDAIAFTKKIIELLKFNVTLGKDLKKPKSWSSFYGSRELPLGMEHGLYT</sequence>
<protein>
    <submittedName>
        <fullName evidence="1">Unnamed protein product</fullName>
    </submittedName>
</protein>
<dbReference type="Proteomes" id="UP001165064">
    <property type="component" value="Unassembled WGS sequence"/>
</dbReference>
<name>A0ACB5STW4_AMBMO</name>
<reference evidence="1" key="1">
    <citation type="submission" date="2023-04" db="EMBL/GenBank/DDBJ databases">
        <title>Ambrosiozyma monospora NBRC 10751.</title>
        <authorList>
            <person name="Ichikawa N."/>
            <person name="Sato H."/>
            <person name="Tonouchi N."/>
        </authorList>
    </citation>
    <scope>NUCLEOTIDE SEQUENCE</scope>
    <source>
        <strain evidence="1">NBRC 10751</strain>
    </source>
</reference>